<dbReference type="AlphaFoldDB" id="W1YCW4"/>
<comment type="caution">
    <text evidence="2">The sequence shown here is derived from an EMBL/GenBank/DDBJ whole genome shotgun (WGS) entry which is preliminary data.</text>
</comment>
<reference evidence="2" key="1">
    <citation type="submission" date="2013-12" db="EMBL/GenBank/DDBJ databases">
        <title>A Varibaculum cambriense genome reconstructed from a premature infant gut community with otherwise low bacterial novelty that shifts toward anaerobic metabolism during the third week of life.</title>
        <authorList>
            <person name="Brown C.T."/>
            <person name="Sharon I."/>
            <person name="Thomas B.C."/>
            <person name="Castelle C.J."/>
            <person name="Morowitz M.J."/>
            <person name="Banfield J.F."/>
        </authorList>
    </citation>
    <scope>NUCLEOTIDE SEQUENCE</scope>
</reference>
<proteinExistence type="predicted"/>
<dbReference type="EMBL" id="AZMM01007008">
    <property type="protein sequence ID" value="ETJ38999.1"/>
    <property type="molecule type" value="Genomic_DNA"/>
</dbReference>
<organism evidence="2">
    <name type="scientific">human gut metagenome</name>
    <dbReference type="NCBI Taxonomy" id="408170"/>
    <lineage>
        <taxon>unclassified sequences</taxon>
        <taxon>metagenomes</taxon>
        <taxon>organismal metagenomes</taxon>
    </lineage>
</organism>
<feature type="non-terminal residue" evidence="2">
    <location>
        <position position="30"/>
    </location>
</feature>
<name>W1YCW4_9ZZZZ</name>
<sequence>MVSVSRAGVPGLEPGLTEPESVGLPITLYP</sequence>
<evidence type="ECO:0000256" key="1">
    <source>
        <dbReference type="SAM" id="MobiDB-lite"/>
    </source>
</evidence>
<accession>W1YCW4</accession>
<evidence type="ECO:0000313" key="2">
    <source>
        <dbReference type="EMBL" id="ETJ38999.1"/>
    </source>
</evidence>
<protein>
    <submittedName>
        <fullName evidence="2">Uncharacterized protein</fullName>
    </submittedName>
</protein>
<gene>
    <name evidence="2" type="ORF">Q604_UNBC07008G0001</name>
</gene>
<feature type="region of interest" description="Disordered" evidence="1">
    <location>
        <begin position="1"/>
        <end position="30"/>
    </location>
</feature>